<dbReference type="EMBL" id="QGKL01000039">
    <property type="protein sequence ID" value="PWQ94594.1"/>
    <property type="molecule type" value="Genomic_DNA"/>
</dbReference>
<dbReference type="Pfam" id="PF06155">
    <property type="entry name" value="GBBH-like_N"/>
    <property type="match status" value="1"/>
</dbReference>
<gene>
    <name evidence="4" type="ORF">DKT75_14965</name>
</gene>
<reference evidence="4 5" key="1">
    <citation type="submission" date="2018-05" db="EMBL/GenBank/DDBJ databases">
        <title>Leucothrix arctica sp. nov., isolated from Arctic seawater.</title>
        <authorList>
            <person name="Choi A."/>
            <person name="Baek K."/>
        </authorList>
    </citation>
    <scope>NUCLEOTIDE SEQUENCE [LARGE SCALE GENOMIC DNA]</scope>
    <source>
        <strain evidence="4 5">IMCC9719</strain>
    </source>
</reference>
<dbReference type="AlphaFoldDB" id="A0A317C7I0"/>
<dbReference type="Gene3D" id="3.30.2020.30">
    <property type="match status" value="1"/>
</dbReference>
<keyword evidence="2" id="KW-0408">Iron</keyword>
<proteinExistence type="predicted"/>
<evidence type="ECO:0000313" key="5">
    <source>
        <dbReference type="Proteomes" id="UP000245506"/>
    </source>
</evidence>
<evidence type="ECO:0000313" key="4">
    <source>
        <dbReference type="EMBL" id="PWQ94594.1"/>
    </source>
</evidence>
<dbReference type="InterPro" id="IPR038492">
    <property type="entry name" value="GBBH-like_N_sf"/>
</dbReference>
<keyword evidence="4" id="KW-0413">Isomerase</keyword>
<dbReference type="Proteomes" id="UP000245506">
    <property type="component" value="Unassembled WGS sequence"/>
</dbReference>
<keyword evidence="1" id="KW-0479">Metal-binding</keyword>
<accession>A0A317C7I0</accession>
<sequence length="123" mass="13905">MTPSEIALHQKSRLLELTWPDDVVHQLPCELLRVYSPSAEVRGHGVGQATLQIGKEQVNITAIDPVGHYAIKITFDDGHDSGLFDWNYLRDLGDKQAEHWADYLSRCDKANYVRNTTEQSDPS</sequence>
<comment type="caution">
    <text evidence="4">The sequence shown here is derived from an EMBL/GenBank/DDBJ whole genome shotgun (WGS) entry which is preliminary data.</text>
</comment>
<protein>
    <submittedName>
        <fullName evidence="4">1-(5-phosphoribosyl)-5-((5-phosphoribosylamino)methylideneamino)imidazole-4-carboxamide isomerase</fullName>
    </submittedName>
</protein>
<dbReference type="OrthoDB" id="9794178at2"/>
<dbReference type="PANTHER" id="PTHR35303">
    <property type="entry name" value="OS02G0197800 PROTEIN"/>
    <property type="match status" value="1"/>
</dbReference>
<evidence type="ECO:0000256" key="1">
    <source>
        <dbReference type="ARBA" id="ARBA00022723"/>
    </source>
</evidence>
<dbReference type="InterPro" id="IPR010376">
    <property type="entry name" value="GBBH-like_N"/>
</dbReference>
<dbReference type="RefSeq" id="WP_109824243.1">
    <property type="nucleotide sequence ID" value="NZ_QGKL01000039.1"/>
</dbReference>
<feature type="domain" description="Gamma-butyrobetaine hydroxylase-like N-terminal" evidence="3">
    <location>
        <begin position="6"/>
        <end position="90"/>
    </location>
</feature>
<dbReference type="GO" id="GO:0016853">
    <property type="term" value="F:isomerase activity"/>
    <property type="evidence" value="ECO:0007669"/>
    <property type="project" value="UniProtKB-KW"/>
</dbReference>
<dbReference type="GO" id="GO:0046872">
    <property type="term" value="F:metal ion binding"/>
    <property type="evidence" value="ECO:0007669"/>
    <property type="project" value="UniProtKB-KW"/>
</dbReference>
<name>A0A317C7I0_9GAMM</name>
<dbReference type="PANTHER" id="PTHR35303:SF5">
    <property type="entry name" value="OS02G0197800 PROTEIN"/>
    <property type="match status" value="1"/>
</dbReference>
<evidence type="ECO:0000256" key="2">
    <source>
        <dbReference type="ARBA" id="ARBA00023004"/>
    </source>
</evidence>
<evidence type="ECO:0000259" key="3">
    <source>
        <dbReference type="Pfam" id="PF06155"/>
    </source>
</evidence>
<organism evidence="4 5">
    <name type="scientific">Leucothrix arctica</name>
    <dbReference type="NCBI Taxonomy" id="1481894"/>
    <lineage>
        <taxon>Bacteria</taxon>
        <taxon>Pseudomonadati</taxon>
        <taxon>Pseudomonadota</taxon>
        <taxon>Gammaproteobacteria</taxon>
        <taxon>Thiotrichales</taxon>
        <taxon>Thiotrichaceae</taxon>
        <taxon>Leucothrix</taxon>
    </lineage>
</organism>
<keyword evidence="5" id="KW-1185">Reference proteome</keyword>